<accession>A0A5B6ZL88</accession>
<dbReference type="EMBL" id="GHES01013144">
    <property type="protein sequence ID" value="MPA43703.1"/>
    <property type="molecule type" value="Transcribed_RNA"/>
</dbReference>
<gene>
    <name evidence="2" type="ORF">Din_013144</name>
</gene>
<reference evidence="2" key="1">
    <citation type="submission" date="2019-08" db="EMBL/GenBank/DDBJ databases">
        <title>Reference gene set and small RNA set construction with multiple tissues from Davidia involucrata Baill.</title>
        <authorList>
            <person name="Yang H."/>
            <person name="Zhou C."/>
            <person name="Li G."/>
            <person name="Wang J."/>
            <person name="Gao P."/>
            <person name="Wang M."/>
            <person name="Wang R."/>
            <person name="Zhao Y."/>
        </authorList>
    </citation>
    <scope>NUCLEOTIDE SEQUENCE</scope>
    <source>
        <tissue evidence="2">Mixed with DoveR01_LX</tissue>
    </source>
</reference>
<proteinExistence type="predicted"/>
<sequence length="218" mass="24865">MNDENLQAISPRKNLEGEYLDFETKIITTFSVVESIKKQFYTQNEESSRKGDPRVIELFNALEQIKDEFESIERPTLKIETPTRRAETPSKERNQRSPSPTFKQAPNDKVESIEGPTLETDTPTQRAGMPYEESPPKYSSSPTLKQTTETLKGKEDELSESPTVKGGKTLDAEAELLKLESEFEKDRDYSTEEIGDWEFDELEKELKSSDSSSTKLPQ</sequence>
<dbReference type="AlphaFoldDB" id="A0A5B6ZL88"/>
<dbReference type="PANTHER" id="PTHR34121:SF5">
    <property type="entry name" value="CENTROSOMAL PROTEIN OF 135 KDA-LIKE PROTEIN"/>
    <property type="match status" value="1"/>
</dbReference>
<organism evidence="2">
    <name type="scientific">Davidia involucrata</name>
    <name type="common">Dove tree</name>
    <dbReference type="NCBI Taxonomy" id="16924"/>
    <lineage>
        <taxon>Eukaryota</taxon>
        <taxon>Viridiplantae</taxon>
        <taxon>Streptophyta</taxon>
        <taxon>Embryophyta</taxon>
        <taxon>Tracheophyta</taxon>
        <taxon>Spermatophyta</taxon>
        <taxon>Magnoliopsida</taxon>
        <taxon>eudicotyledons</taxon>
        <taxon>Gunneridae</taxon>
        <taxon>Pentapetalae</taxon>
        <taxon>asterids</taxon>
        <taxon>Cornales</taxon>
        <taxon>Nyssaceae</taxon>
        <taxon>Davidia</taxon>
    </lineage>
</organism>
<feature type="region of interest" description="Disordered" evidence="1">
    <location>
        <begin position="67"/>
        <end position="169"/>
    </location>
</feature>
<feature type="compositionally biased region" description="Basic and acidic residues" evidence="1">
    <location>
        <begin position="67"/>
        <end position="95"/>
    </location>
</feature>
<evidence type="ECO:0000256" key="1">
    <source>
        <dbReference type="SAM" id="MobiDB-lite"/>
    </source>
</evidence>
<dbReference type="PANTHER" id="PTHR34121">
    <property type="entry name" value="MYOSIN-11"/>
    <property type="match status" value="1"/>
</dbReference>
<protein>
    <submittedName>
        <fullName evidence="2">Uncharacterized protein</fullName>
    </submittedName>
</protein>
<evidence type="ECO:0000313" key="2">
    <source>
        <dbReference type="EMBL" id="MPA43703.1"/>
    </source>
</evidence>
<feature type="compositionally biased region" description="Low complexity" evidence="1">
    <location>
        <begin position="130"/>
        <end position="142"/>
    </location>
</feature>
<name>A0A5B6ZL88_DAVIN</name>